<proteinExistence type="predicted"/>
<dbReference type="EMBL" id="CM042013">
    <property type="protein sequence ID" value="KAI3737521.1"/>
    <property type="molecule type" value="Genomic_DNA"/>
</dbReference>
<dbReference type="Proteomes" id="UP001055811">
    <property type="component" value="Linkage Group LG05"/>
</dbReference>
<gene>
    <name evidence="1" type="ORF">L2E82_27525</name>
</gene>
<reference evidence="1 2" key="2">
    <citation type="journal article" date="2022" name="Mol. Ecol. Resour.">
        <title>The genomes of chicory, endive, great burdock and yacon provide insights into Asteraceae paleo-polyploidization history and plant inulin production.</title>
        <authorList>
            <person name="Fan W."/>
            <person name="Wang S."/>
            <person name="Wang H."/>
            <person name="Wang A."/>
            <person name="Jiang F."/>
            <person name="Liu H."/>
            <person name="Zhao H."/>
            <person name="Xu D."/>
            <person name="Zhang Y."/>
        </authorList>
    </citation>
    <scope>NUCLEOTIDE SEQUENCE [LARGE SCALE GENOMIC DNA]</scope>
    <source>
        <strain evidence="2">cv. Punajuju</strain>
        <tissue evidence="1">Leaves</tissue>
    </source>
</reference>
<organism evidence="1 2">
    <name type="scientific">Cichorium intybus</name>
    <name type="common">Chicory</name>
    <dbReference type="NCBI Taxonomy" id="13427"/>
    <lineage>
        <taxon>Eukaryota</taxon>
        <taxon>Viridiplantae</taxon>
        <taxon>Streptophyta</taxon>
        <taxon>Embryophyta</taxon>
        <taxon>Tracheophyta</taxon>
        <taxon>Spermatophyta</taxon>
        <taxon>Magnoliopsida</taxon>
        <taxon>eudicotyledons</taxon>
        <taxon>Gunneridae</taxon>
        <taxon>Pentapetalae</taxon>
        <taxon>asterids</taxon>
        <taxon>campanulids</taxon>
        <taxon>Asterales</taxon>
        <taxon>Asteraceae</taxon>
        <taxon>Cichorioideae</taxon>
        <taxon>Cichorieae</taxon>
        <taxon>Cichoriinae</taxon>
        <taxon>Cichorium</taxon>
    </lineage>
</organism>
<protein>
    <submittedName>
        <fullName evidence="1">Uncharacterized protein</fullName>
    </submittedName>
</protein>
<name>A0ACB9CTC6_CICIN</name>
<evidence type="ECO:0000313" key="2">
    <source>
        <dbReference type="Proteomes" id="UP001055811"/>
    </source>
</evidence>
<accession>A0ACB9CTC6</accession>
<evidence type="ECO:0000313" key="1">
    <source>
        <dbReference type="EMBL" id="KAI3737521.1"/>
    </source>
</evidence>
<comment type="caution">
    <text evidence="1">The sequence shown here is derived from an EMBL/GenBank/DDBJ whole genome shotgun (WGS) entry which is preliminary data.</text>
</comment>
<sequence>MQVAANAFQLLHNAYVEPFYLLKTYNQRGTAVEETLKLETRNLHRIAEQTHTHTRTHTLFLSLSASLSVCCL</sequence>
<keyword evidence="2" id="KW-1185">Reference proteome</keyword>
<reference evidence="2" key="1">
    <citation type="journal article" date="2022" name="Mol. Ecol. Resour.">
        <title>The genomes of chicory, endive, great burdock and yacon provide insights into Asteraceae palaeo-polyploidization history and plant inulin production.</title>
        <authorList>
            <person name="Fan W."/>
            <person name="Wang S."/>
            <person name="Wang H."/>
            <person name="Wang A."/>
            <person name="Jiang F."/>
            <person name="Liu H."/>
            <person name="Zhao H."/>
            <person name="Xu D."/>
            <person name="Zhang Y."/>
        </authorList>
    </citation>
    <scope>NUCLEOTIDE SEQUENCE [LARGE SCALE GENOMIC DNA]</scope>
    <source>
        <strain evidence="2">cv. Punajuju</strain>
    </source>
</reference>